<evidence type="ECO:0000256" key="5">
    <source>
        <dbReference type="ARBA" id="ARBA00023237"/>
    </source>
</evidence>
<dbReference type="HOGENOM" id="CLU_2756775_0_0_6"/>
<evidence type="ECO:0000256" key="4">
    <source>
        <dbReference type="ARBA" id="ARBA00023139"/>
    </source>
</evidence>
<proteinExistence type="predicted"/>
<evidence type="ECO:0000256" key="1">
    <source>
        <dbReference type="ARBA" id="ARBA00004459"/>
    </source>
</evidence>
<evidence type="ECO:0000256" key="7">
    <source>
        <dbReference type="SAM" id="Phobius"/>
    </source>
</evidence>
<keyword evidence="5" id="KW-0998">Cell outer membrane</keyword>
<feature type="transmembrane region" description="Helical" evidence="7">
    <location>
        <begin position="44"/>
        <end position="63"/>
    </location>
</feature>
<evidence type="ECO:0000313" key="9">
    <source>
        <dbReference type="Proteomes" id="UP000009100"/>
    </source>
</evidence>
<reference evidence="8 9" key="1">
    <citation type="submission" date="2009-02" db="EMBL/GenBank/DDBJ databases">
        <title>Vibrio splendidus str. LGP32 complete genome.</title>
        <authorList>
            <person name="Mazel D."/>
            <person name="Le Roux F."/>
        </authorList>
    </citation>
    <scope>NUCLEOTIDE SEQUENCE [LARGE SCALE GENOMIC DNA]</scope>
    <source>
        <strain evidence="8 9">LGP32</strain>
    </source>
</reference>
<protein>
    <recommendedName>
        <fullName evidence="10">Lipopeptide</fullName>
    </recommendedName>
</protein>
<sequence>MHLYIDQLMKFSLVHPFYPIAFPECGAIIGGIELIITMCKMKKLITALFMVSVIGLSGCGQTGPLYDPDEVQQTEQSQ</sequence>
<evidence type="ECO:0000256" key="3">
    <source>
        <dbReference type="ARBA" id="ARBA00023136"/>
    </source>
</evidence>
<comment type="subcellular location">
    <subcellularLocation>
        <location evidence="1">Cell outer membrane</location>
        <topology evidence="1">Lipid-anchor</topology>
    </subcellularLocation>
</comment>
<dbReference type="NCBIfam" id="NF047847">
    <property type="entry name" value="SS_mature_LptM"/>
    <property type="match status" value="1"/>
</dbReference>
<dbReference type="Proteomes" id="UP000009100">
    <property type="component" value="Chromosome 1"/>
</dbReference>
<keyword evidence="2" id="KW-0732">Signal</keyword>
<name>B7VMD6_VIBA3</name>
<gene>
    <name evidence="8" type="ordered locus">VS_3049</name>
</gene>
<keyword evidence="4" id="KW-0564">Palmitate</keyword>
<organism evidence="8 9">
    <name type="scientific">Vibrio atlanticus (strain LGP32)</name>
    <name type="common">Vibrio splendidus (strain Mel32)</name>
    <dbReference type="NCBI Taxonomy" id="575788"/>
    <lineage>
        <taxon>Bacteria</taxon>
        <taxon>Pseudomonadati</taxon>
        <taxon>Pseudomonadota</taxon>
        <taxon>Gammaproteobacteria</taxon>
        <taxon>Vibrionales</taxon>
        <taxon>Vibrionaceae</taxon>
        <taxon>Vibrio</taxon>
    </lineage>
</organism>
<keyword evidence="7" id="KW-0812">Transmembrane</keyword>
<feature type="transmembrane region" description="Helical" evidence="7">
    <location>
        <begin position="20"/>
        <end position="37"/>
    </location>
</feature>
<dbReference type="eggNOG" id="COG5567">
    <property type="taxonomic scope" value="Bacteria"/>
</dbReference>
<dbReference type="InterPro" id="IPR032831">
    <property type="entry name" value="LptM_cons"/>
</dbReference>
<keyword evidence="6" id="KW-0449">Lipoprotein</keyword>
<evidence type="ECO:0000256" key="2">
    <source>
        <dbReference type="ARBA" id="ARBA00022729"/>
    </source>
</evidence>
<dbReference type="KEGG" id="vsp:VS_3049"/>
<keyword evidence="7" id="KW-1133">Transmembrane helix</keyword>
<evidence type="ECO:0008006" key="10">
    <source>
        <dbReference type="Google" id="ProtNLM"/>
    </source>
</evidence>
<dbReference type="EMBL" id="FM954972">
    <property type="protein sequence ID" value="CAV20327.1"/>
    <property type="molecule type" value="Genomic_DNA"/>
</dbReference>
<keyword evidence="3 7" id="KW-0472">Membrane</keyword>
<evidence type="ECO:0000256" key="6">
    <source>
        <dbReference type="ARBA" id="ARBA00023288"/>
    </source>
</evidence>
<accession>B7VMD6</accession>
<dbReference type="STRING" id="575788.VS_3049"/>
<evidence type="ECO:0000313" key="8">
    <source>
        <dbReference type="EMBL" id="CAV20327.1"/>
    </source>
</evidence>
<dbReference type="AlphaFoldDB" id="B7VMD6"/>